<organism evidence="1">
    <name type="scientific">marine sediment metagenome</name>
    <dbReference type="NCBI Taxonomy" id="412755"/>
    <lineage>
        <taxon>unclassified sequences</taxon>
        <taxon>metagenomes</taxon>
        <taxon>ecological metagenomes</taxon>
    </lineage>
</organism>
<dbReference type="EMBL" id="LAZR01055084">
    <property type="protein sequence ID" value="KKK77171.1"/>
    <property type="molecule type" value="Genomic_DNA"/>
</dbReference>
<comment type="caution">
    <text evidence="1">The sequence shown here is derived from an EMBL/GenBank/DDBJ whole genome shotgun (WGS) entry which is preliminary data.</text>
</comment>
<evidence type="ECO:0000313" key="1">
    <source>
        <dbReference type="EMBL" id="KKK77171.1"/>
    </source>
</evidence>
<sequence length="58" mass="6040">QNEWSYASGMASYAQALESEQMLRQATSAQNRNAWMSAGGQIAGAVTGGAASFFAHGL</sequence>
<gene>
    <name evidence="1" type="ORF">LCGC14_2856280</name>
</gene>
<name>A0A0F9AXU8_9ZZZZ</name>
<feature type="non-terminal residue" evidence="1">
    <location>
        <position position="1"/>
    </location>
</feature>
<dbReference type="AlphaFoldDB" id="A0A0F9AXU8"/>
<reference evidence="1" key="1">
    <citation type="journal article" date="2015" name="Nature">
        <title>Complex archaea that bridge the gap between prokaryotes and eukaryotes.</title>
        <authorList>
            <person name="Spang A."/>
            <person name="Saw J.H."/>
            <person name="Jorgensen S.L."/>
            <person name="Zaremba-Niedzwiedzka K."/>
            <person name="Martijn J."/>
            <person name="Lind A.E."/>
            <person name="van Eijk R."/>
            <person name="Schleper C."/>
            <person name="Guy L."/>
            <person name="Ettema T.J."/>
        </authorList>
    </citation>
    <scope>NUCLEOTIDE SEQUENCE</scope>
</reference>
<protein>
    <submittedName>
        <fullName evidence="1">Uncharacterized protein</fullName>
    </submittedName>
</protein>
<accession>A0A0F9AXU8</accession>
<proteinExistence type="predicted"/>